<evidence type="ECO:0000256" key="3">
    <source>
        <dbReference type="SAM" id="MobiDB-lite"/>
    </source>
</evidence>
<evidence type="ECO:0000256" key="2">
    <source>
        <dbReference type="ARBA" id="ARBA00022729"/>
    </source>
</evidence>
<evidence type="ECO:0000256" key="4">
    <source>
        <dbReference type="SAM" id="SignalP"/>
    </source>
</evidence>
<dbReference type="AlphaFoldDB" id="A0AAU7FD50"/>
<dbReference type="GO" id="GO:0120010">
    <property type="term" value="P:intermembrane phospholipid transfer"/>
    <property type="evidence" value="ECO:0007669"/>
    <property type="project" value="TreeGrafter"/>
</dbReference>
<accession>A0AAU7FD50</accession>
<dbReference type="PANTHER" id="PTHR30035:SF3">
    <property type="entry name" value="INTERMEMBRANE PHOSPHOLIPID TRANSPORT SYSTEM LIPOPROTEIN MLAA"/>
    <property type="match status" value="1"/>
</dbReference>
<dbReference type="PROSITE" id="PS51257">
    <property type="entry name" value="PROKAR_LIPOPROTEIN"/>
    <property type="match status" value="1"/>
</dbReference>
<proteinExistence type="inferred from homology"/>
<dbReference type="GO" id="GO:0016020">
    <property type="term" value="C:membrane"/>
    <property type="evidence" value="ECO:0007669"/>
    <property type="project" value="InterPro"/>
</dbReference>
<gene>
    <name evidence="5" type="ORF">ABHF33_06250</name>
</gene>
<keyword evidence="2 4" id="KW-0732">Signal</keyword>
<feature type="region of interest" description="Disordered" evidence="3">
    <location>
        <begin position="219"/>
        <end position="274"/>
    </location>
</feature>
<dbReference type="RefSeq" id="WP_348946106.1">
    <property type="nucleotide sequence ID" value="NZ_CP157355.1"/>
</dbReference>
<comment type="similarity">
    <text evidence="1">Belongs to the MlaA family.</text>
</comment>
<feature type="compositionally biased region" description="Polar residues" evidence="3">
    <location>
        <begin position="248"/>
        <end position="274"/>
    </location>
</feature>
<feature type="chain" id="PRO_5043963841" evidence="4">
    <location>
        <begin position="22"/>
        <end position="274"/>
    </location>
</feature>
<dbReference type="KEGG" id="cmav:ABHF33_06250"/>
<keyword evidence="5" id="KW-0449">Lipoprotein</keyword>
<reference evidence="5" key="1">
    <citation type="submission" date="2024-05" db="EMBL/GenBank/DDBJ databases">
        <authorList>
            <person name="Yang L."/>
            <person name="Pan L."/>
        </authorList>
    </citation>
    <scope>NUCLEOTIDE SEQUENCE</scope>
    <source>
        <strain evidence="5">FCG-7</strain>
    </source>
</reference>
<protein>
    <submittedName>
        <fullName evidence="5">VacJ family lipoprotein</fullName>
    </submittedName>
</protein>
<sequence>MRRLLLLSAVLLTACATPQNNYDPLENVNRSVYKFNTALDDAVVRPVAVAYSDYIPSPLRTAVGNFMGNIDDLFAIPASILQAKGTSASKSTARVLLNSTFGLAGLLDIASEVPIEKQDEDFGQMLGAWGVPSGPYLMVPFYGPLTVRDSSDKLARLVWGPIDYIDPLAGKVAYYSVFITDTRASLLPFDATIAEQIDPYAFVRDTYLQRRWFKIHDGNPPHPLPLGEPDSELVDEADKNAAAETAEPVSQTVNEVVSSAEQAATSPENTEQSQ</sequence>
<dbReference type="Pfam" id="PF04333">
    <property type="entry name" value="MlaA"/>
    <property type="match status" value="1"/>
</dbReference>
<dbReference type="PRINTS" id="PR01805">
    <property type="entry name" value="VACJLIPOPROT"/>
</dbReference>
<dbReference type="InterPro" id="IPR007428">
    <property type="entry name" value="MlaA"/>
</dbReference>
<dbReference type="EMBL" id="CP157355">
    <property type="protein sequence ID" value="XBM01867.1"/>
    <property type="molecule type" value="Genomic_DNA"/>
</dbReference>
<feature type="signal peptide" evidence="4">
    <location>
        <begin position="1"/>
        <end position="21"/>
    </location>
</feature>
<evidence type="ECO:0000256" key="1">
    <source>
        <dbReference type="ARBA" id="ARBA00010634"/>
    </source>
</evidence>
<evidence type="ECO:0000313" key="5">
    <source>
        <dbReference type="EMBL" id="XBM01867.1"/>
    </source>
</evidence>
<dbReference type="PANTHER" id="PTHR30035">
    <property type="entry name" value="LIPOPROTEIN VACJ-RELATED"/>
    <property type="match status" value="1"/>
</dbReference>
<name>A0AAU7FD50_9NEIS</name>
<organism evidence="5">
    <name type="scientific">Chitinibacter mangrovi</name>
    <dbReference type="NCBI Taxonomy" id="3153927"/>
    <lineage>
        <taxon>Bacteria</taxon>
        <taxon>Pseudomonadati</taxon>
        <taxon>Pseudomonadota</taxon>
        <taxon>Betaproteobacteria</taxon>
        <taxon>Neisseriales</taxon>
        <taxon>Chitinibacteraceae</taxon>
        <taxon>Chitinibacter</taxon>
    </lineage>
</organism>